<keyword evidence="1" id="KW-0472">Membrane</keyword>
<keyword evidence="1" id="KW-0812">Transmembrane</keyword>
<evidence type="ECO:0000313" key="3">
    <source>
        <dbReference type="EMBL" id="CAA9261265.1"/>
    </source>
</evidence>
<dbReference type="Pfam" id="PF04892">
    <property type="entry name" value="VanZ"/>
    <property type="match status" value="1"/>
</dbReference>
<reference evidence="3" key="1">
    <citation type="submission" date="2020-02" db="EMBL/GenBank/DDBJ databases">
        <authorList>
            <person name="Meier V. D."/>
        </authorList>
    </citation>
    <scope>NUCLEOTIDE SEQUENCE</scope>
    <source>
        <strain evidence="3">AVDCRST_MAG26</strain>
    </source>
</reference>
<gene>
    <name evidence="3" type="ORF">AVDCRST_MAG26-2339</name>
</gene>
<feature type="transmembrane region" description="Helical" evidence="1">
    <location>
        <begin position="12"/>
        <end position="29"/>
    </location>
</feature>
<name>A0A6J4IT20_9CHLR</name>
<evidence type="ECO:0000259" key="2">
    <source>
        <dbReference type="Pfam" id="PF04892"/>
    </source>
</evidence>
<protein>
    <recommendedName>
        <fullName evidence="2">VanZ-like domain-containing protein</fullName>
    </recommendedName>
</protein>
<keyword evidence="1" id="KW-1133">Transmembrane helix</keyword>
<feature type="domain" description="VanZ-like" evidence="2">
    <location>
        <begin position="40"/>
        <end position="116"/>
    </location>
</feature>
<dbReference type="EMBL" id="CADCTK010000536">
    <property type="protein sequence ID" value="CAA9261265.1"/>
    <property type="molecule type" value="Genomic_DNA"/>
</dbReference>
<sequence>MPGDARTERAIRRWLPVLGWMMLIFWFSSRSDLPSASIPVLELLLKKGAHVGAYAVLAILLARAIALPRYGRRVAFVLTVLYAISDEFHQSFTPGRMPQATDVLIDAAGAWWGLYALRGIATGGRARNLGDRRDRADDAPHA</sequence>
<accession>A0A6J4IT20</accession>
<dbReference type="AlphaFoldDB" id="A0A6J4IT20"/>
<evidence type="ECO:0000256" key="1">
    <source>
        <dbReference type="SAM" id="Phobius"/>
    </source>
</evidence>
<dbReference type="InterPro" id="IPR006976">
    <property type="entry name" value="VanZ-like"/>
</dbReference>
<feature type="transmembrane region" description="Helical" evidence="1">
    <location>
        <begin position="49"/>
        <end position="66"/>
    </location>
</feature>
<organism evidence="3">
    <name type="scientific">uncultured Chloroflexia bacterium</name>
    <dbReference type="NCBI Taxonomy" id="1672391"/>
    <lineage>
        <taxon>Bacteria</taxon>
        <taxon>Bacillati</taxon>
        <taxon>Chloroflexota</taxon>
        <taxon>Chloroflexia</taxon>
        <taxon>environmental samples</taxon>
    </lineage>
</organism>
<dbReference type="NCBIfam" id="NF037970">
    <property type="entry name" value="vanZ_1"/>
    <property type="match status" value="1"/>
</dbReference>
<proteinExistence type="predicted"/>